<dbReference type="SUPFAM" id="SSF160467">
    <property type="entry name" value="PH0987 N-terminal domain-like"/>
    <property type="match status" value="1"/>
</dbReference>
<accession>A0ABQ6NVC3</accession>
<evidence type="ECO:0000256" key="1">
    <source>
        <dbReference type="ARBA" id="ARBA00022741"/>
    </source>
</evidence>
<reference evidence="5 6" key="1">
    <citation type="submission" date="2023-05" db="EMBL/GenBank/DDBJ databases">
        <title>Draft genome of Paenibacillus sp. CCS26.</title>
        <authorList>
            <person name="Akita H."/>
            <person name="Shinto Y."/>
            <person name="Kimura Z."/>
        </authorList>
    </citation>
    <scope>NUCLEOTIDE SEQUENCE [LARGE SCALE GENOMIC DNA]</scope>
    <source>
        <strain evidence="5 6">CCS26</strain>
    </source>
</reference>
<evidence type="ECO:0000259" key="4">
    <source>
        <dbReference type="SMART" id="SM00796"/>
    </source>
</evidence>
<dbReference type="SUPFAM" id="SSF50891">
    <property type="entry name" value="Cyclophilin-like"/>
    <property type="match status" value="1"/>
</dbReference>
<keyword evidence="1" id="KW-0547">Nucleotide-binding</keyword>
<dbReference type="InterPro" id="IPR010016">
    <property type="entry name" value="PxpB"/>
</dbReference>
<protein>
    <submittedName>
        <fullName evidence="5">Allophanate hydrolase</fullName>
    </submittedName>
</protein>
<dbReference type="Proteomes" id="UP001285921">
    <property type="component" value="Unassembled WGS sequence"/>
</dbReference>
<dbReference type="InterPro" id="IPR029000">
    <property type="entry name" value="Cyclophilin-like_dom_sf"/>
</dbReference>
<organism evidence="5 6">
    <name type="scientific">Paenibacillus glycanilyticus</name>
    <dbReference type="NCBI Taxonomy" id="126569"/>
    <lineage>
        <taxon>Bacteria</taxon>
        <taxon>Bacillati</taxon>
        <taxon>Bacillota</taxon>
        <taxon>Bacilli</taxon>
        <taxon>Bacillales</taxon>
        <taxon>Paenibacillaceae</taxon>
        <taxon>Paenibacillus</taxon>
    </lineage>
</organism>
<comment type="caution">
    <text evidence="5">The sequence shown here is derived from an EMBL/GenBank/DDBJ whole genome shotgun (WGS) entry which is preliminary data.</text>
</comment>
<name>A0ABQ6NVC3_9BACL</name>
<dbReference type="InterPro" id="IPR003833">
    <property type="entry name" value="CT_C_D"/>
</dbReference>
<evidence type="ECO:0000313" key="6">
    <source>
        <dbReference type="Proteomes" id="UP001285921"/>
    </source>
</evidence>
<evidence type="ECO:0000256" key="3">
    <source>
        <dbReference type="ARBA" id="ARBA00022840"/>
    </source>
</evidence>
<dbReference type="SMART" id="SM00796">
    <property type="entry name" value="AHS1"/>
    <property type="match status" value="1"/>
</dbReference>
<dbReference type="Pfam" id="PF02682">
    <property type="entry name" value="CT_C_D"/>
    <property type="match status" value="1"/>
</dbReference>
<dbReference type="EMBL" id="BTCL01000035">
    <property type="protein sequence ID" value="GMK48744.1"/>
    <property type="molecule type" value="Genomic_DNA"/>
</dbReference>
<dbReference type="PANTHER" id="PTHR34698:SF2">
    <property type="entry name" value="5-OXOPROLINASE SUBUNIT B"/>
    <property type="match status" value="1"/>
</dbReference>
<keyword evidence="3" id="KW-0067">ATP-binding</keyword>
<feature type="domain" description="Carboxyltransferase" evidence="4">
    <location>
        <begin position="3"/>
        <end position="219"/>
    </location>
</feature>
<dbReference type="NCBIfam" id="TIGR00370">
    <property type="entry name" value="5-oxoprolinase subunit PxpB"/>
    <property type="match status" value="1"/>
</dbReference>
<keyword evidence="2 5" id="KW-0378">Hydrolase</keyword>
<dbReference type="Gene3D" id="3.30.1360.40">
    <property type="match status" value="1"/>
</dbReference>
<evidence type="ECO:0000313" key="5">
    <source>
        <dbReference type="EMBL" id="GMK48744.1"/>
    </source>
</evidence>
<dbReference type="PANTHER" id="PTHR34698">
    <property type="entry name" value="5-OXOPROLINASE SUBUNIT B"/>
    <property type="match status" value="1"/>
</dbReference>
<sequence length="236" mass="26012">MSVHVTPLGDRALVLQQDTQGADGWKQMADLAWALKQQAEAWVVDIVPAYETVTVLYDPAKLWREIEQGPEAAILLPYQLAERKLRDLIENGKEASERGGKGRRFDLPVYYGGQYGPDLEESAERSGLTAAEFVEEHSRVEYTVAMIGFMPGFPYMSGLPENLEQPRKAVPRAIVPAGSVGIAGKQTGIYPLASPGGWQIVGCTPIHMFDKERSEPVLLRAGDRVRFIPVSGGDFR</sequence>
<gene>
    <name evidence="5" type="ORF">PghCCS26_58740</name>
</gene>
<evidence type="ECO:0000256" key="2">
    <source>
        <dbReference type="ARBA" id="ARBA00022801"/>
    </source>
</evidence>
<dbReference type="RefSeq" id="WP_317982233.1">
    <property type="nucleotide sequence ID" value="NZ_BTCL01000035.1"/>
</dbReference>
<keyword evidence="6" id="KW-1185">Reference proteome</keyword>
<dbReference type="Gene3D" id="2.40.100.10">
    <property type="entry name" value="Cyclophilin-like"/>
    <property type="match status" value="1"/>
</dbReference>
<proteinExistence type="predicted"/>
<dbReference type="GO" id="GO:0016787">
    <property type="term" value="F:hydrolase activity"/>
    <property type="evidence" value="ECO:0007669"/>
    <property type="project" value="UniProtKB-KW"/>
</dbReference>